<evidence type="ECO:0000313" key="3">
    <source>
        <dbReference type="Proteomes" id="UP000250870"/>
    </source>
</evidence>
<comment type="caution">
    <text evidence="2">The sequence shown here is derived from an EMBL/GenBank/DDBJ whole genome shotgun (WGS) entry which is preliminary data.</text>
</comment>
<dbReference type="InterPro" id="IPR011542">
    <property type="entry name" value="SUF_FeS_clus_asmbl_SufD"/>
</dbReference>
<protein>
    <submittedName>
        <fullName evidence="2">FeS cluster assembly protein SufD</fullName>
    </submittedName>
</protein>
<dbReference type="NCBIfam" id="NF008194">
    <property type="entry name" value="PRK10948.1"/>
    <property type="match status" value="1"/>
</dbReference>
<dbReference type="GO" id="GO:0016226">
    <property type="term" value="P:iron-sulfur cluster assembly"/>
    <property type="evidence" value="ECO:0007669"/>
    <property type="project" value="InterPro"/>
</dbReference>
<reference evidence="2 3" key="1">
    <citation type="journal article" date="2018" name="Int. J. Syst. Evol. Microbiol.">
        <title>Whole-genome-based revisit of Photorhabdus phylogeny: proposal for the elevation of most Photorhabdus subspecies to the species level and description of one novel species Photorhabdus bodei sp. nov., and one novel subspecies Photorhabdus laumondii subsp. clarkei subsp. nov.</title>
        <authorList>
            <person name="Machado R.A.R."/>
            <person name="Wuthrich D."/>
            <person name="Kuhnert P."/>
            <person name="Arce C.C.M."/>
            <person name="Thonen L."/>
            <person name="Ruiz C."/>
            <person name="Zhang X."/>
            <person name="Robert C.A.M."/>
            <person name="Karimi J."/>
            <person name="Kamali S."/>
            <person name="Ma J."/>
            <person name="Bruggmann R."/>
            <person name="Erb M."/>
        </authorList>
    </citation>
    <scope>NUCLEOTIDE SEQUENCE [LARGE SCALE GENOMIC DNA]</scope>
    <source>
        <strain evidence="2 3">BOJ-47</strain>
    </source>
</reference>
<dbReference type="InterPro" id="IPR055346">
    <property type="entry name" value="Fe-S_cluster_assembly_SufBD"/>
</dbReference>
<gene>
    <name evidence="2" type="ORF">CKY01_08835</name>
</gene>
<evidence type="ECO:0000259" key="1">
    <source>
        <dbReference type="Pfam" id="PF01458"/>
    </source>
</evidence>
<accession>A0A329VGF9</accession>
<dbReference type="Pfam" id="PF01458">
    <property type="entry name" value="SUFBD_core"/>
    <property type="match status" value="1"/>
</dbReference>
<evidence type="ECO:0000313" key="2">
    <source>
        <dbReference type="EMBL" id="RAW91340.1"/>
    </source>
</evidence>
<dbReference type="SUPFAM" id="SSF101960">
    <property type="entry name" value="Stabilizer of iron transporter SufD"/>
    <property type="match status" value="1"/>
</dbReference>
<dbReference type="PANTHER" id="PTHR43575">
    <property type="entry name" value="PROTEIN ABCI7, CHLOROPLASTIC"/>
    <property type="match status" value="1"/>
</dbReference>
<dbReference type="InterPro" id="IPR037284">
    <property type="entry name" value="SUF_FeS_clus_asmbl_SufBD_sf"/>
</dbReference>
<sequence>MAGLLTNSERTEKVRQVAERNQQALARFADLYHCRHGEDSFHASLHWQTAIKTGFPQFRHEDWRYTPLDKLLNQQYSSKTWELTVAQCEQLAVSMDCWRVVMVNGCFSPLLSSCEFGPYQLSLLDNKSGLPVPIQQGEIFLHLTESLAQQPLVITLKAGQVAEKPLYLLNITSGHGSEELNTSHYRYHIVVGTNASAGVIEHFASIDGQQPHMTGSRLTAEVGDNAHFAHIKLGVENSASYHFAHNDIVIGRDAQVKSTSFLLGSGLGRHNTSVKLNGEGANLSLNSLLLPQGKEVADTRTYLEHNKGHCESRQLHKTIVMDQSKAVFNGMIKVAPHALKTDGQMTNNNLLLGKQAEVDTKPQLEIYADDVKCSHGATVGRIDEEQLFYLQSRGISRRDAEHMMVFAFAAELTESIEDESLKAIVMKHIKHRLVRVER</sequence>
<dbReference type="Proteomes" id="UP000250870">
    <property type="component" value="Unassembled WGS sequence"/>
</dbReference>
<dbReference type="PANTHER" id="PTHR43575:SF1">
    <property type="entry name" value="PROTEIN ABCI7, CHLOROPLASTIC"/>
    <property type="match status" value="1"/>
</dbReference>
<dbReference type="EMBL" id="NSCI01000009">
    <property type="protein sequence ID" value="RAW91340.1"/>
    <property type="molecule type" value="Genomic_DNA"/>
</dbReference>
<name>A0A329VGF9_9GAMM</name>
<proteinExistence type="predicted"/>
<dbReference type="RefSeq" id="WP_113025433.1">
    <property type="nucleotide sequence ID" value="NZ_CAWNWQ010000009.1"/>
</dbReference>
<dbReference type="AlphaFoldDB" id="A0A329VGF9"/>
<dbReference type="NCBIfam" id="TIGR01981">
    <property type="entry name" value="sufD"/>
    <property type="match status" value="1"/>
</dbReference>
<feature type="domain" description="SUF system FeS cluster assembly SufBD core" evidence="1">
    <location>
        <begin position="179"/>
        <end position="408"/>
    </location>
</feature>
<dbReference type="InterPro" id="IPR000825">
    <property type="entry name" value="SUF_FeS_clus_asmbl_SufBD_core"/>
</dbReference>
<organism evidence="2 3">
    <name type="scientific">Photorhabdus laumondii subsp. clarkei</name>
    <dbReference type="NCBI Taxonomy" id="2029685"/>
    <lineage>
        <taxon>Bacteria</taxon>
        <taxon>Pseudomonadati</taxon>
        <taxon>Pseudomonadota</taxon>
        <taxon>Gammaproteobacteria</taxon>
        <taxon>Enterobacterales</taxon>
        <taxon>Morganellaceae</taxon>
        <taxon>Photorhabdus</taxon>
    </lineage>
</organism>